<organism evidence="2 3">
    <name type="scientific">Nocardia pulmonis</name>
    <dbReference type="NCBI Taxonomy" id="2951408"/>
    <lineage>
        <taxon>Bacteria</taxon>
        <taxon>Bacillati</taxon>
        <taxon>Actinomycetota</taxon>
        <taxon>Actinomycetes</taxon>
        <taxon>Mycobacteriales</taxon>
        <taxon>Nocardiaceae</taxon>
        <taxon>Nocardia</taxon>
    </lineage>
</organism>
<name>A0A9X2E2Z3_9NOCA</name>
<evidence type="ECO:0000256" key="1">
    <source>
        <dbReference type="SAM" id="MobiDB-lite"/>
    </source>
</evidence>
<comment type="caution">
    <text evidence="2">The sequence shown here is derived from an EMBL/GenBank/DDBJ whole genome shotgun (WGS) entry which is preliminary data.</text>
</comment>
<dbReference type="EMBL" id="JAMRXG010000001">
    <property type="protein sequence ID" value="MCM6771900.1"/>
    <property type="molecule type" value="Genomic_DNA"/>
</dbReference>
<dbReference type="AlphaFoldDB" id="A0A9X2E2Z3"/>
<keyword evidence="3" id="KW-1185">Reference proteome</keyword>
<feature type="compositionally biased region" description="Pro residues" evidence="1">
    <location>
        <begin position="78"/>
        <end position="88"/>
    </location>
</feature>
<proteinExistence type="predicted"/>
<protein>
    <submittedName>
        <fullName evidence="2">Uncharacterized protein</fullName>
    </submittedName>
</protein>
<reference evidence="2" key="1">
    <citation type="submission" date="2022-06" db="EMBL/GenBank/DDBJ databases">
        <title>Novel species in genus nocardia.</title>
        <authorList>
            <person name="Li F."/>
        </authorList>
    </citation>
    <scope>NUCLEOTIDE SEQUENCE</scope>
    <source>
        <strain evidence="2">CDC141</strain>
    </source>
</reference>
<dbReference type="RefSeq" id="WP_251908783.1">
    <property type="nucleotide sequence ID" value="NZ_JAMRXG010000001.1"/>
</dbReference>
<accession>A0A9X2E2Z3</accession>
<feature type="region of interest" description="Disordered" evidence="1">
    <location>
        <begin position="46"/>
        <end position="88"/>
    </location>
</feature>
<evidence type="ECO:0000313" key="3">
    <source>
        <dbReference type="Proteomes" id="UP001139157"/>
    </source>
</evidence>
<evidence type="ECO:0000313" key="2">
    <source>
        <dbReference type="EMBL" id="MCM6771900.1"/>
    </source>
</evidence>
<gene>
    <name evidence="2" type="ORF">NDR86_00265</name>
</gene>
<sequence>MSQAESLLKEAIFMRRKGLVGILAALIIGGWGVTASGAVGDPPDMDVCPNPALPTGDPYCPPPEDEHSDVFPSDGVPDHPPAYDPPFP</sequence>
<dbReference type="Proteomes" id="UP001139157">
    <property type="component" value="Unassembled WGS sequence"/>
</dbReference>